<organism evidence="2 3">
    <name type="scientific">Miscanthus lutarioriparius</name>
    <dbReference type="NCBI Taxonomy" id="422564"/>
    <lineage>
        <taxon>Eukaryota</taxon>
        <taxon>Viridiplantae</taxon>
        <taxon>Streptophyta</taxon>
        <taxon>Embryophyta</taxon>
        <taxon>Tracheophyta</taxon>
        <taxon>Spermatophyta</taxon>
        <taxon>Magnoliopsida</taxon>
        <taxon>Liliopsida</taxon>
        <taxon>Poales</taxon>
        <taxon>Poaceae</taxon>
        <taxon>PACMAD clade</taxon>
        <taxon>Panicoideae</taxon>
        <taxon>Andropogonodae</taxon>
        <taxon>Andropogoneae</taxon>
        <taxon>Saccharinae</taxon>
        <taxon>Miscanthus</taxon>
    </lineage>
</organism>
<dbReference type="EMBL" id="CAJGYO010000005">
    <property type="protein sequence ID" value="CAD6233334.1"/>
    <property type="molecule type" value="Genomic_DNA"/>
</dbReference>
<evidence type="ECO:0000256" key="1">
    <source>
        <dbReference type="SAM" id="MobiDB-lite"/>
    </source>
</evidence>
<name>A0A811P770_9POAL</name>
<feature type="compositionally biased region" description="Basic and acidic residues" evidence="1">
    <location>
        <begin position="60"/>
        <end position="82"/>
    </location>
</feature>
<dbReference type="Proteomes" id="UP000604825">
    <property type="component" value="Unassembled WGS sequence"/>
</dbReference>
<gene>
    <name evidence="2" type="ORF">NCGR_LOCUS22751</name>
</gene>
<protein>
    <submittedName>
        <fullName evidence="2">Uncharacterized protein</fullName>
    </submittedName>
</protein>
<dbReference type="AlphaFoldDB" id="A0A811P770"/>
<proteinExistence type="predicted"/>
<sequence length="141" mass="15257">MAGKSGNGDDRRKGMFFFSLTAMQTTQEDGRLRLLPWKRGRPERGVPRGAGTARGGALKKGSEEGLHIRSGEQAGAEHERLGMRSTTAPGSRHQLRIKETATRLACSVVLLGCSASSRFVQSGLASDGPWTISKPKNNFQF</sequence>
<feature type="region of interest" description="Disordered" evidence="1">
    <location>
        <begin position="36"/>
        <end position="94"/>
    </location>
</feature>
<accession>A0A811P770</accession>
<evidence type="ECO:0000313" key="3">
    <source>
        <dbReference type="Proteomes" id="UP000604825"/>
    </source>
</evidence>
<evidence type="ECO:0000313" key="2">
    <source>
        <dbReference type="EMBL" id="CAD6233334.1"/>
    </source>
</evidence>
<reference evidence="2" key="1">
    <citation type="submission" date="2020-10" db="EMBL/GenBank/DDBJ databases">
        <authorList>
            <person name="Han B."/>
            <person name="Lu T."/>
            <person name="Zhao Q."/>
            <person name="Huang X."/>
            <person name="Zhao Y."/>
        </authorList>
    </citation>
    <scope>NUCLEOTIDE SEQUENCE</scope>
</reference>
<comment type="caution">
    <text evidence="2">The sequence shown here is derived from an EMBL/GenBank/DDBJ whole genome shotgun (WGS) entry which is preliminary data.</text>
</comment>
<keyword evidence="3" id="KW-1185">Reference proteome</keyword>